<comment type="caution">
    <text evidence="3">The sequence shown here is derived from an EMBL/GenBank/DDBJ whole genome shotgun (WGS) entry which is preliminary data.</text>
</comment>
<evidence type="ECO:0000313" key="4">
    <source>
        <dbReference type="Proteomes" id="UP001557470"/>
    </source>
</evidence>
<evidence type="ECO:0000256" key="1">
    <source>
        <dbReference type="SAM" id="MobiDB-lite"/>
    </source>
</evidence>
<feature type="compositionally biased region" description="Polar residues" evidence="1">
    <location>
        <begin position="467"/>
        <end position="478"/>
    </location>
</feature>
<feature type="chain" id="PRO_5044766445" description="Fibroin heavy chain-like" evidence="2">
    <location>
        <begin position="22"/>
        <end position="705"/>
    </location>
</feature>
<feature type="region of interest" description="Disordered" evidence="1">
    <location>
        <begin position="459"/>
        <end position="499"/>
    </location>
</feature>
<name>A0ABD0WZV4_UMBPY</name>
<proteinExistence type="predicted"/>
<feature type="region of interest" description="Disordered" evidence="1">
    <location>
        <begin position="49"/>
        <end position="84"/>
    </location>
</feature>
<gene>
    <name evidence="3" type="ORF">UPYG_G00142150</name>
</gene>
<evidence type="ECO:0008006" key="5">
    <source>
        <dbReference type="Google" id="ProtNLM"/>
    </source>
</evidence>
<protein>
    <recommendedName>
        <fullName evidence="5">Fibroin heavy chain-like</fullName>
    </recommendedName>
</protein>
<feature type="region of interest" description="Disordered" evidence="1">
    <location>
        <begin position="519"/>
        <end position="538"/>
    </location>
</feature>
<dbReference type="Proteomes" id="UP001557470">
    <property type="component" value="Unassembled WGS sequence"/>
</dbReference>
<feature type="signal peptide" evidence="2">
    <location>
        <begin position="1"/>
        <end position="21"/>
    </location>
</feature>
<dbReference type="EMBL" id="JAGEUA010000004">
    <property type="protein sequence ID" value="KAL0984489.1"/>
    <property type="molecule type" value="Genomic_DNA"/>
</dbReference>
<keyword evidence="4" id="KW-1185">Reference proteome</keyword>
<feature type="compositionally biased region" description="Low complexity" evidence="1">
    <location>
        <begin position="54"/>
        <end position="77"/>
    </location>
</feature>
<dbReference type="AlphaFoldDB" id="A0ABD0WZV4"/>
<accession>A0ABD0WZV4</accession>
<evidence type="ECO:0000256" key="2">
    <source>
        <dbReference type="SAM" id="SignalP"/>
    </source>
</evidence>
<sequence>MLGRLLFRTLLVLWLVHSVHLKNNGNGGVGRGLMPSSVYRNKGNGYGVASSVPNGNGQKSNGQGAAAGASNGHGARNPNAGMKGPVKGYGRPPFGAGADHGFWTPRGLGVPQLAGNERGGYRPNGAYARAGLGLSGRLGTPYSNGAGQKGPKSGYVSPAVMPNVQGAKTHGYGAGASVYNGQGAKPKGYGGVPNGYRLHQNGYGAGTGMPTGQGAKPNGYGPGAGIPKGYGAKPNGYIATAGVNGGASTKGYSGKPNGYAASAQNGAKPNGYGAGVGGYPDGGGAKASKPGYGFGAGGYNPVAVGYGNGIGAGYANGQGGYLGSAYGNGYSAPAKSGSGPYNGAPIIPAGLDGTSQFEAQHAGLGLGGSYGGQPISMGQEAKSKIKYGIGGLSFGGQPLGLGTDGAGKYGKGGSPYGPDIGKSAGYGAPFGGQPLGLGADPGKLAGKFGYGDVPFNSQPLGFGPHTGKSTGKYGQSGLSFEPQPLGLSPDAGKSVEKHGGRVPEPYASQPLGFGGGWQKSAGKYGKPGPYEPHTLQPVTAGKSAGQYENTQSFEPLSLDSVTAGKPYNIGNREVPPAQTVGLEVEGKSTGKYGNGGYLNGQAHAEVPLFVPVVSSLPTEAPSRTGLEAFSEPVGTAALSFASVPSSQTQPPLLEPDAALQPPSHQINIQQHLKLHIHPQGKSWRGDAKEKKYELTGFFGNDGHQG</sequence>
<evidence type="ECO:0000313" key="3">
    <source>
        <dbReference type="EMBL" id="KAL0984489.1"/>
    </source>
</evidence>
<keyword evidence="2" id="KW-0732">Signal</keyword>
<organism evidence="3 4">
    <name type="scientific">Umbra pygmaea</name>
    <name type="common">Eastern mudminnow</name>
    <dbReference type="NCBI Taxonomy" id="75934"/>
    <lineage>
        <taxon>Eukaryota</taxon>
        <taxon>Metazoa</taxon>
        <taxon>Chordata</taxon>
        <taxon>Craniata</taxon>
        <taxon>Vertebrata</taxon>
        <taxon>Euteleostomi</taxon>
        <taxon>Actinopterygii</taxon>
        <taxon>Neopterygii</taxon>
        <taxon>Teleostei</taxon>
        <taxon>Protacanthopterygii</taxon>
        <taxon>Esociformes</taxon>
        <taxon>Umbridae</taxon>
        <taxon>Umbra</taxon>
    </lineage>
</organism>
<reference evidence="3 4" key="1">
    <citation type="submission" date="2024-06" db="EMBL/GenBank/DDBJ databases">
        <authorList>
            <person name="Pan Q."/>
            <person name="Wen M."/>
            <person name="Jouanno E."/>
            <person name="Zahm M."/>
            <person name="Klopp C."/>
            <person name="Cabau C."/>
            <person name="Louis A."/>
            <person name="Berthelot C."/>
            <person name="Parey E."/>
            <person name="Roest Crollius H."/>
            <person name="Montfort J."/>
            <person name="Robinson-Rechavi M."/>
            <person name="Bouchez O."/>
            <person name="Lampietro C."/>
            <person name="Lopez Roques C."/>
            <person name="Donnadieu C."/>
            <person name="Postlethwait J."/>
            <person name="Bobe J."/>
            <person name="Verreycken H."/>
            <person name="Guiguen Y."/>
        </authorList>
    </citation>
    <scope>NUCLEOTIDE SEQUENCE [LARGE SCALE GENOMIC DNA]</scope>
    <source>
        <strain evidence="3">Up_M1</strain>
        <tissue evidence="3">Testis</tissue>
    </source>
</reference>